<name>A0A3M4L5G9_PSESF</name>
<organism evidence="1 2">
    <name type="scientific">Pseudomonas syringae pv. actinidiae</name>
    <dbReference type="NCBI Taxonomy" id="103796"/>
    <lineage>
        <taxon>Bacteria</taxon>
        <taxon>Pseudomonadati</taxon>
        <taxon>Pseudomonadota</taxon>
        <taxon>Gammaproteobacteria</taxon>
        <taxon>Pseudomonadales</taxon>
        <taxon>Pseudomonadaceae</taxon>
        <taxon>Pseudomonas</taxon>
        <taxon>Pseudomonas syringae</taxon>
    </lineage>
</organism>
<accession>A0A3M4L5G9</accession>
<protein>
    <submittedName>
        <fullName evidence="1">Uncharacterized protein</fullName>
    </submittedName>
</protein>
<gene>
    <name evidence="1" type="ORF">ALQ07_200051</name>
</gene>
<evidence type="ECO:0000313" key="2">
    <source>
        <dbReference type="Proteomes" id="UP000273140"/>
    </source>
</evidence>
<evidence type="ECO:0000313" key="1">
    <source>
        <dbReference type="EMBL" id="RMQ36722.1"/>
    </source>
</evidence>
<proteinExistence type="predicted"/>
<sequence>MPEINTVAVDFHVKRYSDFDLLSIARAVAQDYEAINTAYLVSVHAHCSSVVGVVFGHIAPGPYG</sequence>
<dbReference type="EMBL" id="RBRB01000076">
    <property type="protein sequence ID" value="RMQ36722.1"/>
    <property type="molecule type" value="Genomic_DNA"/>
</dbReference>
<dbReference type="Proteomes" id="UP000273140">
    <property type="component" value="Unassembled WGS sequence"/>
</dbReference>
<dbReference type="AlphaFoldDB" id="A0A3M4L5G9"/>
<comment type="caution">
    <text evidence="1">The sequence shown here is derived from an EMBL/GenBank/DDBJ whole genome shotgun (WGS) entry which is preliminary data.</text>
</comment>
<reference evidence="1 2" key="1">
    <citation type="submission" date="2018-08" db="EMBL/GenBank/DDBJ databases">
        <title>Recombination of ecologically and evolutionarily significant loci maintains genetic cohesion in the Pseudomonas syringae species complex.</title>
        <authorList>
            <person name="Dillon M."/>
            <person name="Thakur S."/>
            <person name="Almeida R.N.D."/>
            <person name="Weir B.S."/>
            <person name="Guttman D.S."/>
        </authorList>
    </citation>
    <scope>NUCLEOTIDE SEQUENCE [LARGE SCALE GENOMIC DNA]</scope>
    <source>
        <strain evidence="1 2">ICMP 19074</strain>
    </source>
</reference>